<proteinExistence type="predicted"/>
<dbReference type="Pfam" id="PF13338">
    <property type="entry name" value="AbiEi_4"/>
    <property type="match status" value="1"/>
</dbReference>
<evidence type="ECO:0000313" key="2">
    <source>
        <dbReference type="EMBL" id="EEZ61747.1"/>
    </source>
</evidence>
<evidence type="ECO:0000313" key="3">
    <source>
        <dbReference type="Proteomes" id="UP000006001"/>
    </source>
</evidence>
<organism evidence="2 3">
    <name type="scientific">Slackia exigua (strain ATCC 700122 / DSM 15923 / CIP 105133 / JCM 11022 / KCTC 5966 / S-7)</name>
    <dbReference type="NCBI Taxonomy" id="649764"/>
    <lineage>
        <taxon>Bacteria</taxon>
        <taxon>Bacillati</taxon>
        <taxon>Actinomycetota</taxon>
        <taxon>Coriobacteriia</taxon>
        <taxon>Eggerthellales</taxon>
        <taxon>Eggerthellaceae</taxon>
        <taxon>Slackia</taxon>
    </lineage>
</organism>
<protein>
    <recommendedName>
        <fullName evidence="1">AbiEi antitoxin N-terminal domain-containing protein</fullName>
    </recommendedName>
</protein>
<reference evidence="2" key="1">
    <citation type="submission" date="2009-10" db="EMBL/GenBank/DDBJ databases">
        <authorList>
            <person name="Weinstock G."/>
            <person name="Sodergren E."/>
            <person name="Clifton S."/>
            <person name="Fulton L."/>
            <person name="Fulton B."/>
            <person name="Courtney L."/>
            <person name="Fronick C."/>
            <person name="Harrison M."/>
            <person name="Strong C."/>
            <person name="Farmer C."/>
            <person name="Delahaunty K."/>
            <person name="Markovic C."/>
            <person name="Hall O."/>
            <person name="Minx P."/>
            <person name="Tomlinson C."/>
            <person name="Mitreva M."/>
            <person name="Nelson J."/>
            <person name="Hou S."/>
            <person name="Wollam A."/>
            <person name="Pepin K.H."/>
            <person name="Johnson M."/>
            <person name="Bhonagiri V."/>
            <person name="Nash W.E."/>
            <person name="Warren W."/>
            <person name="Chinwalla A."/>
            <person name="Mardis E.R."/>
            <person name="Wilson R.K."/>
        </authorList>
    </citation>
    <scope>NUCLEOTIDE SEQUENCE [LARGE SCALE GENOMIC DNA]</scope>
    <source>
        <strain evidence="2">ATCC 700122</strain>
    </source>
</reference>
<gene>
    <name evidence="2" type="ORF">HMPREF0762_01089</name>
</gene>
<dbReference type="OrthoDB" id="3192636at2"/>
<accession>D0WGY4</accession>
<dbReference type="STRING" id="649764.HMPREF0762_01089"/>
<feature type="domain" description="AbiEi antitoxin N-terminal" evidence="1">
    <location>
        <begin position="6"/>
        <end position="53"/>
    </location>
</feature>
<evidence type="ECO:0000259" key="1">
    <source>
        <dbReference type="Pfam" id="PF13338"/>
    </source>
</evidence>
<sequence>MTKFDDIYEEAVDSHGLITSARAAELGVTNNELVQYARRGRLERVGHGLYRLARRVPEENDPYALAVALAGPGAYLFGESVIAMLGLAPTNPSRLHVAVPGRIRRRLPDGLVVERGDGMGTTAYDGISSQTAEAAIRACRGRMMPERLVQAAGAARREGYVDEVEYGRLIEEVEGS</sequence>
<dbReference type="Proteomes" id="UP000006001">
    <property type="component" value="Unassembled WGS sequence"/>
</dbReference>
<dbReference type="AlphaFoldDB" id="D0WGY4"/>
<name>D0WGY4_SLAES</name>
<dbReference type="HOGENOM" id="CLU_119019_1_0_11"/>
<keyword evidence="3" id="KW-1185">Reference proteome</keyword>
<dbReference type="eggNOG" id="COG5340">
    <property type="taxonomic scope" value="Bacteria"/>
</dbReference>
<dbReference type="EMBL" id="ACUX02000006">
    <property type="protein sequence ID" value="EEZ61747.1"/>
    <property type="molecule type" value="Genomic_DNA"/>
</dbReference>
<dbReference type="InterPro" id="IPR025159">
    <property type="entry name" value="AbiEi_N"/>
</dbReference>
<comment type="caution">
    <text evidence="2">The sequence shown here is derived from an EMBL/GenBank/DDBJ whole genome shotgun (WGS) entry which is preliminary data.</text>
</comment>